<dbReference type="Pfam" id="PF01602">
    <property type="entry name" value="Adaptin_N"/>
    <property type="match status" value="1"/>
</dbReference>
<dbReference type="InterPro" id="IPR026740">
    <property type="entry name" value="AP3_beta"/>
</dbReference>
<dbReference type="Proteomes" id="UP000553648">
    <property type="component" value="Unassembled WGS sequence"/>
</dbReference>
<feature type="non-terminal residue" evidence="13">
    <location>
        <position position="1"/>
    </location>
</feature>
<dbReference type="Gene3D" id="1.25.10.10">
    <property type="entry name" value="Leucine-rich Repeat Variant"/>
    <property type="match status" value="1"/>
</dbReference>
<dbReference type="Pfam" id="PF14796">
    <property type="entry name" value="AP3B1_C"/>
    <property type="match status" value="1"/>
</dbReference>
<evidence type="ECO:0000256" key="9">
    <source>
        <dbReference type="ARBA" id="ARBA00023329"/>
    </source>
</evidence>
<keyword evidence="9" id="KW-0968">Cytoplasmic vesicle</keyword>
<evidence type="ECO:0000256" key="7">
    <source>
        <dbReference type="ARBA" id="ARBA00023034"/>
    </source>
</evidence>
<dbReference type="InterPro" id="IPR029390">
    <property type="entry name" value="AP3B_C"/>
</dbReference>
<gene>
    <name evidence="13" type="primary">Ap3b2</name>
    <name evidence="13" type="ORF">SERLUN_R12163</name>
</gene>
<keyword evidence="8" id="KW-0472">Membrane</keyword>
<keyword evidence="14" id="KW-1185">Reference proteome</keyword>
<feature type="compositionally biased region" description="Acidic residues" evidence="11">
    <location>
        <begin position="713"/>
        <end position="735"/>
    </location>
</feature>
<dbReference type="Pfam" id="PF24080">
    <property type="entry name" value="AP3B1_C_2"/>
    <property type="match status" value="1"/>
</dbReference>
<keyword evidence="7" id="KW-0333">Golgi apparatus</keyword>
<dbReference type="AlphaFoldDB" id="A0A7L1CI71"/>
<comment type="subcellular location">
    <subcellularLocation>
        <location evidence="1">Cytoplasmic vesicle</location>
        <location evidence="1">Clathrin-coated vesicle membrane</location>
        <topology evidence="1">Peripheral membrane protein</topology>
        <orientation evidence="1">Cytoplasmic side</orientation>
    </subcellularLocation>
    <subcellularLocation>
        <location evidence="2">Golgi apparatus</location>
    </subcellularLocation>
</comment>
<feature type="compositionally biased region" description="Low complexity" evidence="11">
    <location>
        <begin position="698"/>
        <end position="712"/>
    </location>
</feature>
<accession>A0A7L1CI71</accession>
<evidence type="ECO:0000256" key="6">
    <source>
        <dbReference type="ARBA" id="ARBA00022927"/>
    </source>
</evidence>
<protein>
    <submittedName>
        <fullName evidence="13">AP3B2 protein</fullName>
    </submittedName>
</protein>
<dbReference type="EMBL" id="VXBA01000260">
    <property type="protein sequence ID" value="NXM65717.1"/>
    <property type="molecule type" value="Genomic_DNA"/>
</dbReference>
<dbReference type="SUPFAM" id="SSF48371">
    <property type="entry name" value="ARM repeat"/>
    <property type="match status" value="1"/>
</dbReference>
<feature type="non-terminal residue" evidence="13">
    <location>
        <position position="1071"/>
    </location>
</feature>
<dbReference type="GO" id="GO:0005794">
    <property type="term" value="C:Golgi apparatus"/>
    <property type="evidence" value="ECO:0007669"/>
    <property type="project" value="UniProtKB-SubCell"/>
</dbReference>
<reference evidence="13 14" key="1">
    <citation type="submission" date="2019-09" db="EMBL/GenBank/DDBJ databases">
        <title>Bird 10,000 Genomes (B10K) Project - Family phase.</title>
        <authorList>
            <person name="Zhang G."/>
        </authorList>
    </citation>
    <scope>NUCLEOTIDE SEQUENCE [LARGE SCALE GENOMIC DNA]</scope>
    <source>
        <strain evidence="13">B10K-DU-002-03</strain>
        <tissue evidence="13">Muscle</tissue>
    </source>
</reference>
<keyword evidence="5" id="KW-0597">Phosphoprotein</keyword>
<feature type="compositionally biased region" description="Basic and acidic residues" evidence="11">
    <location>
        <begin position="664"/>
        <end position="675"/>
    </location>
</feature>
<keyword evidence="6" id="KW-0653">Protein transport</keyword>
<dbReference type="GO" id="GO:0016192">
    <property type="term" value="P:vesicle-mediated transport"/>
    <property type="evidence" value="ECO:0007669"/>
    <property type="project" value="InterPro"/>
</dbReference>
<feature type="region of interest" description="Disordered" evidence="11">
    <location>
        <begin position="1"/>
        <end position="33"/>
    </location>
</feature>
<feature type="region of interest" description="Disordered" evidence="11">
    <location>
        <begin position="664"/>
        <end position="815"/>
    </location>
</feature>
<dbReference type="GO" id="GO:0030123">
    <property type="term" value="C:AP-3 adaptor complex"/>
    <property type="evidence" value="ECO:0007669"/>
    <property type="project" value="InterPro"/>
</dbReference>
<evidence type="ECO:0000313" key="14">
    <source>
        <dbReference type="Proteomes" id="UP000553648"/>
    </source>
</evidence>
<feature type="domain" description="AP-3 complex subunit beta C-terminal" evidence="12">
    <location>
        <begin position="789"/>
        <end position="936"/>
    </location>
</feature>
<feature type="compositionally biased region" description="Basic residues" evidence="11">
    <location>
        <begin position="739"/>
        <end position="750"/>
    </location>
</feature>
<proteinExistence type="inferred from homology"/>
<evidence type="ECO:0000256" key="2">
    <source>
        <dbReference type="ARBA" id="ARBA00004555"/>
    </source>
</evidence>
<evidence type="ECO:0000256" key="1">
    <source>
        <dbReference type="ARBA" id="ARBA00004145"/>
    </source>
</evidence>
<evidence type="ECO:0000256" key="8">
    <source>
        <dbReference type="ARBA" id="ARBA00023136"/>
    </source>
</evidence>
<feature type="compositionally biased region" description="Low complexity" evidence="11">
    <location>
        <begin position="758"/>
        <end position="775"/>
    </location>
</feature>
<dbReference type="PIRSF" id="PIRSF037096">
    <property type="entry name" value="AP3_complex_beta"/>
    <property type="match status" value="1"/>
</dbReference>
<dbReference type="OrthoDB" id="302453at2759"/>
<comment type="caution">
    <text evidence="13">The sequence shown here is derived from an EMBL/GenBank/DDBJ whole genome shotgun (WGS) entry which is preliminary data.</text>
</comment>
<evidence type="ECO:0000256" key="10">
    <source>
        <dbReference type="ARBA" id="ARBA00023570"/>
    </source>
</evidence>
<sequence length="1071" mass="118519">MAASPAYGEEKGGSSSLGEPEYGHDPASGGIFSSDYKRHDDLKEMLDSNKDSLKLEAMKRIVAMIARGKNASDLFPAVVKNVACKNIEVKKLVYVYLVRYAEEQQDLALLSISTFQRGLKDPNQLIRASALRVLSSIRVPIIVPIMMLAIKEAASDMSPYVRKTAAHAIPKLYSLDSDQKDQLIEVIEKLLADKTTLVAGSVVMAFEEVCPERIDLIHKNYRKLCNLLIDVEEWGQVVIINMLTRYARTQFLSPNQNESLLEENAEKAFYGSEEEDAKDAKTEAASLAKRKPYVMDPDHRLLLRNTKPLLQSRNAAVVMAVAQLYFHLAPKAEVGVIAKALVRLLRSHSEVQYVVLQNVATMSIKRRGMFEPYLKSFYIRSTDPTQIKILKLEVLTNLANETNISTILREFQTYIRSMDKDFVAATIQAIGRCATNIGKVRDTCLNGLVQLLSNRDELVVAESVVVIKKLLQMQPAQHSEIIKHMAKLTDNIQVPMARASILWLIGEYCEHVPKIAPDVLRKMAKSFTNEEDIVKLQVINLAAKLYLTNSKQSKLLTQYVLNLAKYDQNYDIRDRARFIRQLIVPTEKSGALNKYAKKLFLAQKPAPVLESSFKDRDHFQLGSLSHLLNAKAVGYQELPDWPDEAPDPSVRNVEVPEWTKCTSREKRKEKVEKPFYSDSEGESGPTESADSEPESGSEESSSSSSSGSSSSGSEEEEDDEEEEASGEHEQEEEEEGEKKTKKKKAPQGRKGHAETSSEEASSTESSSSGSESGSEAEAKRRKAPPSSKAGPKEISLLDLDDFSPPPPQPISSSSVVSTSLVTDLEGLTLTDTSLTPTLLSPAFGAVKTYELLHRMAGEGLAVEYCFSRRPFPGDPHMVAVQIQISNNTDAEVKNLRVSEPKPLSGMRIQEFPEIERLAPGDTASVVMGIDFCDSTQAANFQLCTHTRHFYVSIQPPVGELMAPVFMSENEFKKEQGKLTGMSEITEKLTLPEKCRSDHAIVQQVTSAANVGRVPCGASNEYRFAAKTVTSGSLVLITLERREGGAAQLTINSEKMVIGTMLVKDISQALAQ</sequence>
<dbReference type="InterPro" id="IPR056314">
    <property type="entry name" value="AP3B1/2_C"/>
</dbReference>
<dbReference type="GO" id="GO:0006886">
    <property type="term" value="P:intracellular protein transport"/>
    <property type="evidence" value="ECO:0007669"/>
    <property type="project" value="InterPro"/>
</dbReference>
<organism evidence="13 14">
    <name type="scientific">Serilophus lunatus</name>
    <name type="common">silver-breasted broadbill</name>
    <dbReference type="NCBI Taxonomy" id="239386"/>
    <lineage>
        <taxon>Eukaryota</taxon>
        <taxon>Metazoa</taxon>
        <taxon>Chordata</taxon>
        <taxon>Craniata</taxon>
        <taxon>Vertebrata</taxon>
        <taxon>Euteleostomi</taxon>
        <taxon>Archelosauria</taxon>
        <taxon>Archosauria</taxon>
        <taxon>Dinosauria</taxon>
        <taxon>Saurischia</taxon>
        <taxon>Theropoda</taxon>
        <taxon>Coelurosauria</taxon>
        <taxon>Aves</taxon>
        <taxon>Neognathae</taxon>
        <taxon>Neoaves</taxon>
        <taxon>Telluraves</taxon>
        <taxon>Australaves</taxon>
        <taxon>Passeriformes</taxon>
        <taxon>Eurylaimidae</taxon>
        <taxon>Serilophus</taxon>
    </lineage>
</organism>
<evidence type="ECO:0000256" key="4">
    <source>
        <dbReference type="ARBA" id="ARBA00022448"/>
    </source>
</evidence>
<evidence type="ECO:0000256" key="3">
    <source>
        <dbReference type="ARBA" id="ARBA00006613"/>
    </source>
</evidence>
<comment type="function">
    <text evidence="10">Subunit of non-clathrin- and clathrin-associated adaptor protein complex 3 (AP-3) that plays a role in protein sorting in the late-Golgi/trans-Golgi network (TGN) and/or endosomes. The AP complexes mediate both the recruitment of clathrin to membranes and the recognition of sorting signals within the cytosolic tails of transmembrane cargo molecules. AP-3 appears to be involved in the sorting of a subset of transmembrane proteins targeted to lysosomes and lysosome-related organelles. In concert with the BLOC-1 complex, AP-3 is required to target cargos into vesicles assembled at cell bodies for delivery into neurites and nerve terminals.</text>
</comment>
<evidence type="ECO:0000259" key="12">
    <source>
        <dbReference type="SMART" id="SM01355"/>
    </source>
</evidence>
<name>A0A7L1CI71_9PASS</name>
<keyword evidence="4" id="KW-0813">Transport</keyword>
<dbReference type="InterPro" id="IPR026739">
    <property type="entry name" value="AP_beta"/>
</dbReference>
<dbReference type="GO" id="GO:0030665">
    <property type="term" value="C:clathrin-coated vesicle membrane"/>
    <property type="evidence" value="ECO:0007669"/>
    <property type="project" value="UniProtKB-SubCell"/>
</dbReference>
<dbReference type="InterPro" id="IPR016024">
    <property type="entry name" value="ARM-type_fold"/>
</dbReference>
<comment type="similarity">
    <text evidence="3">Belongs to the adaptor complexes large subunit family.</text>
</comment>
<dbReference type="InterPro" id="IPR002553">
    <property type="entry name" value="Clathrin/coatomer_adapt-like_N"/>
</dbReference>
<evidence type="ECO:0000313" key="13">
    <source>
        <dbReference type="EMBL" id="NXM65717.1"/>
    </source>
</evidence>
<evidence type="ECO:0000256" key="5">
    <source>
        <dbReference type="ARBA" id="ARBA00022553"/>
    </source>
</evidence>
<dbReference type="SMART" id="SM01355">
    <property type="entry name" value="AP3B1_C"/>
    <property type="match status" value="1"/>
</dbReference>
<dbReference type="InterPro" id="IPR011989">
    <property type="entry name" value="ARM-like"/>
</dbReference>
<dbReference type="PANTHER" id="PTHR11134">
    <property type="entry name" value="ADAPTOR COMPLEX SUBUNIT BETA FAMILY MEMBER"/>
    <property type="match status" value="1"/>
</dbReference>
<evidence type="ECO:0000256" key="11">
    <source>
        <dbReference type="SAM" id="MobiDB-lite"/>
    </source>
</evidence>